<accession>A0ABU7Z7H0</accession>
<evidence type="ECO:0000259" key="1">
    <source>
        <dbReference type="Pfam" id="PF03551"/>
    </source>
</evidence>
<dbReference type="InterPro" id="IPR036390">
    <property type="entry name" value="WH_DNA-bd_sf"/>
</dbReference>
<dbReference type="Pfam" id="PF03551">
    <property type="entry name" value="PadR"/>
    <property type="match status" value="1"/>
</dbReference>
<dbReference type="InterPro" id="IPR052509">
    <property type="entry name" value="Metal_resp_DNA-bind_regulator"/>
</dbReference>
<dbReference type="PANTHER" id="PTHR33169:SF14">
    <property type="entry name" value="TRANSCRIPTIONAL REGULATOR RV3488"/>
    <property type="match status" value="1"/>
</dbReference>
<feature type="domain" description="Transcription regulator PadR N-terminal" evidence="1">
    <location>
        <begin position="16"/>
        <end position="90"/>
    </location>
</feature>
<dbReference type="PANTHER" id="PTHR33169">
    <property type="entry name" value="PADR-FAMILY TRANSCRIPTIONAL REGULATOR"/>
    <property type="match status" value="1"/>
</dbReference>
<dbReference type="Gene3D" id="1.10.10.10">
    <property type="entry name" value="Winged helix-like DNA-binding domain superfamily/Winged helix DNA-binding domain"/>
    <property type="match status" value="1"/>
</dbReference>
<dbReference type="Proteomes" id="UP001310387">
    <property type="component" value="Unassembled WGS sequence"/>
</dbReference>
<dbReference type="InterPro" id="IPR036388">
    <property type="entry name" value="WH-like_DNA-bd_sf"/>
</dbReference>
<sequence length="135" mass="14198">MHIDKDLVAASATPLVLGILAEGESYGYAIAKRVAELSGGRMSWTDGMLYPLLHRLERHGLVEASWGRSGSGRRRKHYALTPAGHEALAERRRQWDVVAETLGEVWRTLSAGAADAAGAAAPRPAAGPATAGGTA</sequence>
<dbReference type="RefSeq" id="WP_332901890.1">
    <property type="nucleotide sequence ID" value="NZ_JBAGLP010000117.1"/>
</dbReference>
<proteinExistence type="predicted"/>
<protein>
    <submittedName>
        <fullName evidence="2">PadR family transcriptional regulator</fullName>
    </submittedName>
</protein>
<keyword evidence="3" id="KW-1185">Reference proteome</keyword>
<comment type="caution">
    <text evidence="2">The sequence shown here is derived from an EMBL/GenBank/DDBJ whole genome shotgun (WGS) entry which is preliminary data.</text>
</comment>
<dbReference type="EMBL" id="JBAGLP010000117">
    <property type="protein sequence ID" value="MEG3615215.1"/>
    <property type="molecule type" value="Genomic_DNA"/>
</dbReference>
<organism evidence="2 3">
    <name type="scientific">Isoptericola haloaureus</name>
    <dbReference type="NCBI Taxonomy" id="1542902"/>
    <lineage>
        <taxon>Bacteria</taxon>
        <taxon>Bacillati</taxon>
        <taxon>Actinomycetota</taxon>
        <taxon>Actinomycetes</taxon>
        <taxon>Micrococcales</taxon>
        <taxon>Promicromonosporaceae</taxon>
        <taxon>Isoptericola</taxon>
    </lineage>
</organism>
<reference evidence="2" key="2">
    <citation type="submission" date="2024-02" db="EMBL/GenBank/DDBJ databases">
        <authorList>
            <person name="Prathaban M."/>
            <person name="Mythili R."/>
            <person name="Sharmila Devi N."/>
            <person name="Sobanaa M."/>
            <person name="Prathiviraj R."/>
            <person name="Selvin J."/>
        </authorList>
    </citation>
    <scope>NUCLEOTIDE SEQUENCE</scope>
    <source>
        <strain evidence="2">MP1014</strain>
    </source>
</reference>
<evidence type="ECO:0000313" key="3">
    <source>
        <dbReference type="Proteomes" id="UP001310387"/>
    </source>
</evidence>
<gene>
    <name evidence="2" type="ORF">V5O49_08805</name>
</gene>
<name>A0ABU7Z7H0_9MICO</name>
<evidence type="ECO:0000313" key="2">
    <source>
        <dbReference type="EMBL" id="MEG3615215.1"/>
    </source>
</evidence>
<dbReference type="SUPFAM" id="SSF46785">
    <property type="entry name" value="Winged helix' DNA-binding domain"/>
    <property type="match status" value="1"/>
</dbReference>
<reference evidence="2" key="1">
    <citation type="journal article" date="2024" name="Antonie Van Leeuwenhoek">
        <title>Isoptericola haloaureus sp. nov., a dimorphic actinobacterium isolated from mangrove sediments of southeast India, implicating biosaline agricultural significance through nitrogen fixation and salt tolerance genes.</title>
        <authorList>
            <person name="Prathaban M."/>
            <person name="Prathiviraj R."/>
            <person name="Ravichandran M."/>
            <person name="Natarajan S.D."/>
            <person name="Sobanaa M."/>
            <person name="Hari Krishna Kumar S."/>
            <person name="Chandrasekar V."/>
            <person name="Selvin J."/>
        </authorList>
    </citation>
    <scope>NUCLEOTIDE SEQUENCE</scope>
    <source>
        <strain evidence="2">MP1014</strain>
    </source>
</reference>
<dbReference type="InterPro" id="IPR005149">
    <property type="entry name" value="Tscrpt_reg_PadR_N"/>
</dbReference>